<dbReference type="InterPro" id="IPR038740">
    <property type="entry name" value="BioF2-like_GNAT_dom"/>
</dbReference>
<dbReference type="OrthoDB" id="1550503at2"/>
<dbReference type="Pfam" id="PF13480">
    <property type="entry name" value="Acetyltransf_6"/>
    <property type="match status" value="1"/>
</dbReference>
<keyword evidence="3" id="KW-1185">Reference proteome</keyword>
<dbReference type="KEGG" id="rca:Rcas_0767"/>
<evidence type="ECO:0000313" key="3">
    <source>
        <dbReference type="Proteomes" id="UP000000263"/>
    </source>
</evidence>
<dbReference type="InterPro" id="IPR016181">
    <property type="entry name" value="Acyl_CoA_acyltransferase"/>
</dbReference>
<sequence>MWIFHQAWWLDAVAPNSWGEITVEQGGKIQARLPYVIKQKYGLKIITMPPLTPFLGPWIRNAKGKYVNRLSVEKELIGELFERIPQFDLFLQNFHHSVTNWQPLYWKEFQQTTHYTYLIPDLTNLDKVWENLKESARREIRKATYRFNLMVRTDLNIDDFLDLHIRTFRRQGKELPYPVSLVQRLDETCLKYNTRKIFIAEDVQGRRHAGVYIVWDEDSAYYLMGGGDPELRSSGATSLCMWEAIKFASTVTKSFDFEGSMIEPIERFFRSFGAYQTPYFQVMKYNSLPLKIYADVRSWTKILLRRKS</sequence>
<dbReference type="RefSeq" id="WP_012119317.1">
    <property type="nucleotide sequence ID" value="NC_009767.1"/>
</dbReference>
<evidence type="ECO:0000313" key="2">
    <source>
        <dbReference type="EMBL" id="ABU56887.1"/>
    </source>
</evidence>
<dbReference type="HOGENOM" id="CLU_062815_0_0_0"/>
<proteinExistence type="predicted"/>
<dbReference type="EMBL" id="CP000804">
    <property type="protein sequence ID" value="ABU56887.1"/>
    <property type="molecule type" value="Genomic_DNA"/>
</dbReference>
<dbReference type="Proteomes" id="UP000000263">
    <property type="component" value="Chromosome"/>
</dbReference>
<dbReference type="eggNOG" id="COG2348">
    <property type="taxonomic scope" value="Bacteria"/>
</dbReference>
<reference evidence="2 3" key="1">
    <citation type="submission" date="2007-08" db="EMBL/GenBank/DDBJ databases">
        <title>Complete sequence of Roseiflexus castenholzii DSM 13941.</title>
        <authorList>
            <consortium name="US DOE Joint Genome Institute"/>
            <person name="Copeland A."/>
            <person name="Lucas S."/>
            <person name="Lapidus A."/>
            <person name="Barry K."/>
            <person name="Glavina del Rio T."/>
            <person name="Dalin E."/>
            <person name="Tice H."/>
            <person name="Pitluck S."/>
            <person name="Thompson L.S."/>
            <person name="Brettin T."/>
            <person name="Bruce D."/>
            <person name="Detter J.C."/>
            <person name="Han C."/>
            <person name="Tapia R."/>
            <person name="Schmutz J."/>
            <person name="Larimer F."/>
            <person name="Land M."/>
            <person name="Hauser L."/>
            <person name="Kyrpides N."/>
            <person name="Mikhailova N."/>
            <person name="Bryant D.A."/>
            <person name="Hanada S."/>
            <person name="Tsukatani Y."/>
            <person name="Richardson P."/>
        </authorList>
    </citation>
    <scope>NUCLEOTIDE SEQUENCE [LARGE SCALE GENOMIC DNA]</scope>
    <source>
        <strain evidence="3">DSM 13941 / HLO8</strain>
    </source>
</reference>
<dbReference type="AlphaFoldDB" id="A7NHE0"/>
<evidence type="ECO:0000259" key="1">
    <source>
        <dbReference type="Pfam" id="PF13480"/>
    </source>
</evidence>
<feature type="domain" description="BioF2-like acetyltransferase" evidence="1">
    <location>
        <begin position="134"/>
        <end position="249"/>
    </location>
</feature>
<gene>
    <name evidence="2" type="ordered locus">Rcas_0767</name>
</gene>
<dbReference type="STRING" id="383372.Rcas_0767"/>
<accession>A7NHE0</accession>
<name>A7NHE0_ROSCS</name>
<organism evidence="2 3">
    <name type="scientific">Roseiflexus castenholzii (strain DSM 13941 / HLO8)</name>
    <dbReference type="NCBI Taxonomy" id="383372"/>
    <lineage>
        <taxon>Bacteria</taxon>
        <taxon>Bacillati</taxon>
        <taxon>Chloroflexota</taxon>
        <taxon>Chloroflexia</taxon>
        <taxon>Chloroflexales</taxon>
        <taxon>Roseiflexineae</taxon>
        <taxon>Roseiflexaceae</taxon>
        <taxon>Roseiflexus</taxon>
    </lineage>
</organism>
<dbReference type="SUPFAM" id="SSF55729">
    <property type="entry name" value="Acyl-CoA N-acyltransferases (Nat)"/>
    <property type="match status" value="1"/>
</dbReference>
<protein>
    <recommendedName>
        <fullName evidence="1">BioF2-like acetyltransferase domain-containing protein</fullName>
    </recommendedName>
</protein>
<dbReference type="Gene3D" id="3.40.630.30">
    <property type="match status" value="1"/>
</dbReference>